<dbReference type="PROSITE" id="PS00086">
    <property type="entry name" value="CYTOCHROME_P450"/>
    <property type="match status" value="1"/>
</dbReference>
<dbReference type="GO" id="GO:0005506">
    <property type="term" value="F:iron ion binding"/>
    <property type="evidence" value="ECO:0007669"/>
    <property type="project" value="InterPro"/>
</dbReference>
<dbReference type="OrthoDB" id="1470350at2759"/>
<dbReference type="STRING" id="1209931.A0A135V0A6"/>
<proteinExistence type="inferred from homology"/>
<dbReference type="Gene3D" id="3.40.50.720">
    <property type="entry name" value="NAD(P)-binding Rossmann-like Domain"/>
    <property type="match status" value="1"/>
</dbReference>
<dbReference type="GO" id="GO:0016705">
    <property type="term" value="F:oxidoreductase activity, acting on paired donors, with incorporation or reduction of molecular oxygen"/>
    <property type="evidence" value="ECO:0007669"/>
    <property type="project" value="InterPro"/>
</dbReference>
<dbReference type="InterPro" id="IPR050121">
    <property type="entry name" value="Cytochrome_P450_monoxygenase"/>
</dbReference>
<dbReference type="PRINTS" id="PR00081">
    <property type="entry name" value="GDHRDH"/>
</dbReference>
<dbReference type="CDD" id="cd05233">
    <property type="entry name" value="SDR_c"/>
    <property type="match status" value="1"/>
</dbReference>
<dbReference type="SUPFAM" id="SSF51735">
    <property type="entry name" value="NAD(P)-binding Rossmann-fold domains"/>
    <property type="match status" value="1"/>
</dbReference>
<dbReference type="Pfam" id="PF00067">
    <property type="entry name" value="p450"/>
    <property type="match status" value="1"/>
</dbReference>
<comment type="cofactor">
    <cofactor evidence="1">
        <name>heme</name>
        <dbReference type="ChEBI" id="CHEBI:30413"/>
    </cofactor>
</comment>
<evidence type="ECO:0000256" key="1">
    <source>
        <dbReference type="ARBA" id="ARBA00001971"/>
    </source>
</evidence>
<keyword evidence="4" id="KW-0479">Metal-binding</keyword>
<dbReference type="PANTHER" id="PTHR24305">
    <property type="entry name" value="CYTOCHROME P450"/>
    <property type="match status" value="1"/>
</dbReference>
<dbReference type="InterPro" id="IPR001128">
    <property type="entry name" value="Cyt_P450"/>
</dbReference>
<accession>A0A135V0A6</accession>
<keyword evidence="5" id="KW-0408">Iron</keyword>
<dbReference type="GO" id="GO:0004497">
    <property type="term" value="F:monooxygenase activity"/>
    <property type="evidence" value="ECO:0007669"/>
    <property type="project" value="InterPro"/>
</dbReference>
<dbReference type="InterPro" id="IPR002347">
    <property type="entry name" value="SDR_fam"/>
</dbReference>
<keyword evidence="3" id="KW-0349">Heme</keyword>
<sequence>MKYTLPNASVGEQDLAGKFAIVTGASRGLGRGIAFHLACRGASILATCSHETSLKNVISLQKEIALLYQEQNPHNHVAPRIFGVVAPLTESTQCCDSIVAGVKQHFSGTVNILVQNAALQETMPIEAIDEGHVRRMLTGNISTAVQLIQALLPHFSPDSRIVNISSEGARQSQPAPVTLLYGACKAALESMTRVWADALGTRAGMERTTVNSLIVGVTKTGDTVNGLPEGLPDIETVRQLIQSKMEACSVGYRLTLHPYAKYPGPKIAAISELWFAYYWLRGRWPWAVENAFEKYGDVVRIAPNEIAIFGYKPIFDVLMPGKTNDAQAFLKTEELGALAGKHKGFAADTDPKIHRHVRKAMEPSFNMNAIKRWQEPVFHKHYDRFVRKVEEACRNGPINLTEWNEWLSMDLAGDLTFGHDYGNIANGEAGEFLDTFSKLSFWGTVNQVSARFPLLYPFVLLALSPSLATVAPKLQHINSRYIDDRIRTSDSLEHEDFMSSLIRDGEEPPEVDFLVAQSMNVVIGNAEATSNMFTVSVHFLGMHQDKLEKLKTEIRGRFASYEEIKSDNVQNITWLNAVINEGLRLATQGTSGLPRISPGGFVDGHYIPKGYRVQTSFWAVFHSKRYFAEPREFHPERWLPKDHPDYDKTFENDKISVFQPFSIGTRGCIGRKTGLLQAQLMISKMVWALDWEHMNQHEMDWERDLRRYAMNQLPQVVVRFRKRST</sequence>
<evidence type="ECO:0000313" key="6">
    <source>
        <dbReference type="EMBL" id="KXH65977.1"/>
    </source>
</evidence>
<comment type="similarity">
    <text evidence="2">Belongs to the cytochrome P450 family.</text>
</comment>
<dbReference type="InterPro" id="IPR036291">
    <property type="entry name" value="NAD(P)-bd_dom_sf"/>
</dbReference>
<dbReference type="GO" id="GO:0020037">
    <property type="term" value="F:heme binding"/>
    <property type="evidence" value="ECO:0007669"/>
    <property type="project" value="InterPro"/>
</dbReference>
<evidence type="ECO:0000256" key="3">
    <source>
        <dbReference type="ARBA" id="ARBA00022617"/>
    </source>
</evidence>
<dbReference type="InterPro" id="IPR036396">
    <property type="entry name" value="Cyt_P450_sf"/>
</dbReference>
<organism evidence="6 7">
    <name type="scientific">Colletotrichum salicis</name>
    <dbReference type="NCBI Taxonomy" id="1209931"/>
    <lineage>
        <taxon>Eukaryota</taxon>
        <taxon>Fungi</taxon>
        <taxon>Dikarya</taxon>
        <taxon>Ascomycota</taxon>
        <taxon>Pezizomycotina</taxon>
        <taxon>Sordariomycetes</taxon>
        <taxon>Hypocreomycetidae</taxon>
        <taxon>Glomerellales</taxon>
        <taxon>Glomerellaceae</taxon>
        <taxon>Colletotrichum</taxon>
        <taxon>Colletotrichum acutatum species complex</taxon>
    </lineage>
</organism>
<dbReference type="InterPro" id="IPR017972">
    <property type="entry name" value="Cyt_P450_CS"/>
</dbReference>
<dbReference type="SUPFAM" id="SSF48264">
    <property type="entry name" value="Cytochrome P450"/>
    <property type="match status" value="1"/>
</dbReference>
<dbReference type="Proteomes" id="UP000070121">
    <property type="component" value="Unassembled WGS sequence"/>
</dbReference>
<keyword evidence="7" id="KW-1185">Reference proteome</keyword>
<dbReference type="AlphaFoldDB" id="A0A135V0A6"/>
<dbReference type="EMBL" id="JFFI01000772">
    <property type="protein sequence ID" value="KXH65977.1"/>
    <property type="molecule type" value="Genomic_DNA"/>
</dbReference>
<evidence type="ECO:0000256" key="5">
    <source>
        <dbReference type="ARBA" id="ARBA00023004"/>
    </source>
</evidence>
<dbReference type="Gene3D" id="1.10.630.10">
    <property type="entry name" value="Cytochrome P450"/>
    <property type="match status" value="1"/>
</dbReference>
<name>A0A135V0A6_9PEZI</name>
<evidence type="ECO:0000313" key="7">
    <source>
        <dbReference type="Proteomes" id="UP000070121"/>
    </source>
</evidence>
<dbReference type="Pfam" id="PF00106">
    <property type="entry name" value="adh_short"/>
    <property type="match status" value="1"/>
</dbReference>
<comment type="caution">
    <text evidence="6">The sequence shown here is derived from an EMBL/GenBank/DDBJ whole genome shotgun (WGS) entry which is preliminary data.</text>
</comment>
<protein>
    <submittedName>
        <fullName evidence="6">Cytochrome P450</fullName>
    </submittedName>
</protein>
<reference evidence="6 7" key="1">
    <citation type="submission" date="2014-02" db="EMBL/GenBank/DDBJ databases">
        <title>The genome sequence of Colletotrichum salicis CBS 607.94.</title>
        <authorList>
            <person name="Baroncelli R."/>
            <person name="Thon M.R."/>
        </authorList>
    </citation>
    <scope>NUCLEOTIDE SEQUENCE [LARGE SCALE GENOMIC DNA]</scope>
    <source>
        <strain evidence="6 7">CBS 607.94</strain>
    </source>
</reference>
<gene>
    <name evidence="6" type="ORF">CSAL01_02117</name>
</gene>
<evidence type="ECO:0000256" key="2">
    <source>
        <dbReference type="ARBA" id="ARBA00010617"/>
    </source>
</evidence>
<dbReference type="PANTHER" id="PTHR24305:SF210">
    <property type="entry name" value="CYTOCHROME P450 MONOOXYGENASE ASQL-RELATED"/>
    <property type="match status" value="1"/>
</dbReference>
<evidence type="ECO:0000256" key="4">
    <source>
        <dbReference type="ARBA" id="ARBA00022723"/>
    </source>
</evidence>